<dbReference type="Pfam" id="PF05347">
    <property type="entry name" value="Complex1_LYR"/>
    <property type="match status" value="1"/>
</dbReference>
<name>A0A8T0GP46_CERPU</name>
<evidence type="ECO:0000259" key="4">
    <source>
        <dbReference type="Pfam" id="PF05347"/>
    </source>
</evidence>
<keyword evidence="6" id="KW-1185">Reference proteome</keyword>
<dbReference type="GO" id="GO:0044183">
    <property type="term" value="F:protein folding chaperone"/>
    <property type="evidence" value="ECO:0007669"/>
    <property type="project" value="TreeGrafter"/>
</dbReference>
<accession>A0A8T0GP46</accession>
<dbReference type="InterPro" id="IPR045298">
    <property type="entry name" value="Complex1_LYR_LYRM7"/>
</dbReference>
<evidence type="ECO:0000256" key="3">
    <source>
        <dbReference type="ARBA" id="ARBA00023186"/>
    </source>
</evidence>
<dbReference type="Proteomes" id="UP000822688">
    <property type="component" value="Chromosome 10"/>
</dbReference>
<dbReference type="AlphaFoldDB" id="A0A8T0GP46"/>
<dbReference type="PANTHER" id="PTHR46749:SF1">
    <property type="entry name" value="COMPLEX III ASSEMBLY FACTOR LYRM7"/>
    <property type="match status" value="1"/>
</dbReference>
<evidence type="ECO:0000256" key="1">
    <source>
        <dbReference type="ARBA" id="ARBA00004305"/>
    </source>
</evidence>
<feature type="domain" description="Complex 1 LYR protein" evidence="4">
    <location>
        <begin position="8"/>
        <end position="66"/>
    </location>
</feature>
<dbReference type="GO" id="GO:0005759">
    <property type="term" value="C:mitochondrial matrix"/>
    <property type="evidence" value="ECO:0007669"/>
    <property type="project" value="UniProtKB-SubCell"/>
</dbReference>
<dbReference type="GO" id="GO:0034551">
    <property type="term" value="P:mitochondrial respiratory chain complex III assembly"/>
    <property type="evidence" value="ECO:0007669"/>
    <property type="project" value="InterPro"/>
</dbReference>
<evidence type="ECO:0000256" key="2">
    <source>
        <dbReference type="ARBA" id="ARBA00023128"/>
    </source>
</evidence>
<evidence type="ECO:0000313" key="5">
    <source>
        <dbReference type="EMBL" id="KAG0560255.1"/>
    </source>
</evidence>
<protein>
    <recommendedName>
        <fullName evidence="4">Complex 1 LYR protein domain-containing protein</fullName>
    </recommendedName>
</protein>
<dbReference type="PANTHER" id="PTHR46749">
    <property type="entry name" value="COMPLEX III ASSEMBLY FACTOR LYRM7"/>
    <property type="match status" value="1"/>
</dbReference>
<dbReference type="EMBL" id="CM026431">
    <property type="protein sequence ID" value="KAG0560255.1"/>
    <property type="molecule type" value="Genomic_DNA"/>
</dbReference>
<dbReference type="CDD" id="cd20267">
    <property type="entry name" value="Complex1_LYR_LYRM7"/>
    <property type="match status" value="1"/>
</dbReference>
<comment type="caution">
    <text evidence="5">The sequence shown here is derived from an EMBL/GenBank/DDBJ whole genome shotgun (WGS) entry which is preliminary data.</text>
</comment>
<sequence>MAGARSAEALSIFRALLRTRKQCFAGDPEMLVAAAKQIRDDFDEHRNVGPGEELDKLMTKAREAIKFMKANIIQAKQNDRGNYEVKLKPEHQGASIEEVIP</sequence>
<evidence type="ECO:0000313" key="6">
    <source>
        <dbReference type="Proteomes" id="UP000822688"/>
    </source>
</evidence>
<reference evidence="5" key="1">
    <citation type="submission" date="2020-06" db="EMBL/GenBank/DDBJ databases">
        <title>WGS assembly of Ceratodon purpureus strain R40.</title>
        <authorList>
            <person name="Carey S.B."/>
            <person name="Jenkins J."/>
            <person name="Shu S."/>
            <person name="Lovell J.T."/>
            <person name="Sreedasyam A."/>
            <person name="Maumus F."/>
            <person name="Tiley G.P."/>
            <person name="Fernandez-Pozo N."/>
            <person name="Barry K."/>
            <person name="Chen C."/>
            <person name="Wang M."/>
            <person name="Lipzen A."/>
            <person name="Daum C."/>
            <person name="Saski C.A."/>
            <person name="Payton A.C."/>
            <person name="Mcbreen J.C."/>
            <person name="Conrad R.E."/>
            <person name="Kollar L.M."/>
            <person name="Olsson S."/>
            <person name="Huttunen S."/>
            <person name="Landis J.B."/>
            <person name="Wickett N.J."/>
            <person name="Johnson M.G."/>
            <person name="Rensing S.A."/>
            <person name="Grimwood J."/>
            <person name="Schmutz J."/>
            <person name="Mcdaniel S.F."/>
        </authorList>
    </citation>
    <scope>NUCLEOTIDE SEQUENCE</scope>
    <source>
        <strain evidence="5">R40</strain>
    </source>
</reference>
<dbReference type="InterPro" id="IPR050435">
    <property type="entry name" value="MZM1/LYRM7"/>
</dbReference>
<dbReference type="InterPro" id="IPR008011">
    <property type="entry name" value="Complex1_LYR_dom"/>
</dbReference>
<comment type="subcellular location">
    <subcellularLocation>
        <location evidence="1">Mitochondrion matrix</location>
    </subcellularLocation>
</comment>
<organism evidence="5 6">
    <name type="scientific">Ceratodon purpureus</name>
    <name type="common">Fire moss</name>
    <name type="synonym">Dicranum purpureum</name>
    <dbReference type="NCBI Taxonomy" id="3225"/>
    <lineage>
        <taxon>Eukaryota</taxon>
        <taxon>Viridiplantae</taxon>
        <taxon>Streptophyta</taxon>
        <taxon>Embryophyta</taxon>
        <taxon>Bryophyta</taxon>
        <taxon>Bryophytina</taxon>
        <taxon>Bryopsida</taxon>
        <taxon>Dicranidae</taxon>
        <taxon>Pseudoditrichales</taxon>
        <taxon>Ditrichaceae</taxon>
        <taxon>Ceratodon</taxon>
    </lineage>
</organism>
<gene>
    <name evidence="5" type="ORF">KC19_10G165800</name>
</gene>
<keyword evidence="2" id="KW-0496">Mitochondrion</keyword>
<keyword evidence="3" id="KW-0143">Chaperone</keyword>
<proteinExistence type="predicted"/>